<name>A0ABV1SH30_9RHOB</name>
<dbReference type="EMBL" id="JAYWLC010000007">
    <property type="protein sequence ID" value="MER5172207.1"/>
    <property type="molecule type" value="Genomic_DNA"/>
</dbReference>
<reference evidence="1 2" key="1">
    <citation type="submission" date="2024-01" db="EMBL/GenBank/DDBJ databases">
        <authorList>
            <person name="Deng Y."/>
            <person name="Su J."/>
        </authorList>
    </citation>
    <scope>NUCLEOTIDE SEQUENCE [LARGE SCALE GENOMIC DNA]</scope>
    <source>
        <strain evidence="1 2">CPCC 100088</strain>
    </source>
</reference>
<evidence type="ECO:0000313" key="2">
    <source>
        <dbReference type="Proteomes" id="UP001438953"/>
    </source>
</evidence>
<sequence length="100" mass="11406">MPKSSFTRSRRPIAFLNDLEAARRIHLPTAPVIQRGTYWKSISLRPEVFTFVDTLRTHLQARTGYYLTPTEIIAAALSVAAQRMTSADFSPYKLDGQYEE</sequence>
<gene>
    <name evidence="1" type="ORF">VSX56_10495</name>
</gene>
<proteinExistence type="predicted"/>
<keyword evidence="2" id="KW-1185">Reference proteome</keyword>
<dbReference type="RefSeq" id="WP_350936934.1">
    <property type="nucleotide sequence ID" value="NZ_JAYWLC010000007.1"/>
</dbReference>
<reference evidence="1 2" key="2">
    <citation type="submission" date="2024-06" db="EMBL/GenBank/DDBJ databases">
        <title>Thioclava kandeliae sp. nov. from a rhizosphere soil sample of Kandelia candel in a mangrove.</title>
        <authorList>
            <person name="Mu T."/>
        </authorList>
    </citation>
    <scope>NUCLEOTIDE SEQUENCE [LARGE SCALE GENOMIC DNA]</scope>
    <source>
        <strain evidence="1 2">CPCC 100088</strain>
    </source>
</reference>
<accession>A0ABV1SH30</accession>
<organism evidence="1 2">
    <name type="scientific">Thioclava kandeliae</name>
    <dbReference type="NCBI Taxonomy" id="3070818"/>
    <lineage>
        <taxon>Bacteria</taxon>
        <taxon>Pseudomonadati</taxon>
        <taxon>Pseudomonadota</taxon>
        <taxon>Alphaproteobacteria</taxon>
        <taxon>Rhodobacterales</taxon>
        <taxon>Paracoccaceae</taxon>
        <taxon>Thioclava</taxon>
    </lineage>
</organism>
<dbReference type="Proteomes" id="UP001438953">
    <property type="component" value="Unassembled WGS sequence"/>
</dbReference>
<protein>
    <submittedName>
        <fullName evidence="1">Uncharacterized protein</fullName>
    </submittedName>
</protein>
<evidence type="ECO:0000313" key="1">
    <source>
        <dbReference type="EMBL" id="MER5172207.1"/>
    </source>
</evidence>
<comment type="caution">
    <text evidence="1">The sequence shown here is derived from an EMBL/GenBank/DDBJ whole genome shotgun (WGS) entry which is preliminary data.</text>
</comment>